<evidence type="ECO:0000256" key="3">
    <source>
        <dbReference type="ARBA" id="ARBA00022898"/>
    </source>
</evidence>
<dbReference type="PANTHER" id="PTHR43525:SF1">
    <property type="entry name" value="PROTEIN MALY"/>
    <property type="match status" value="1"/>
</dbReference>
<name>A0ABT6ZJX6_9ACTN</name>
<accession>A0ABT6ZJX6</accession>
<dbReference type="Proteomes" id="UP001431693">
    <property type="component" value="Unassembled WGS sequence"/>
</dbReference>
<dbReference type="InterPro" id="IPR015421">
    <property type="entry name" value="PyrdxlP-dep_Trfase_major"/>
</dbReference>
<dbReference type="InterPro" id="IPR027619">
    <property type="entry name" value="C-S_lyase_PatB-like"/>
</dbReference>
<comment type="caution">
    <text evidence="7">The sequence shown here is derived from an EMBL/GenBank/DDBJ whole genome shotgun (WGS) entry which is preliminary data.</text>
</comment>
<dbReference type="Gene3D" id="3.90.1150.10">
    <property type="entry name" value="Aspartate Aminotransferase, domain 1"/>
    <property type="match status" value="1"/>
</dbReference>
<evidence type="ECO:0000256" key="1">
    <source>
        <dbReference type="ARBA" id="ARBA00001933"/>
    </source>
</evidence>
<dbReference type="Gene3D" id="3.40.640.10">
    <property type="entry name" value="Type I PLP-dependent aspartate aminotransferase-like (Major domain)"/>
    <property type="match status" value="1"/>
</dbReference>
<gene>
    <name evidence="7" type="ORF">QJ043_02490</name>
</gene>
<keyword evidence="3" id="KW-0663">Pyridoxal phosphate</keyword>
<comment type="cofactor">
    <cofactor evidence="1">
        <name>pyridoxal 5'-phosphate</name>
        <dbReference type="ChEBI" id="CHEBI:597326"/>
    </cofactor>
</comment>
<dbReference type="GO" id="GO:0047804">
    <property type="term" value="F:cysteine-S-conjugate beta-lyase activity"/>
    <property type="evidence" value="ECO:0007669"/>
    <property type="project" value="UniProtKB-EC"/>
</dbReference>
<evidence type="ECO:0000313" key="8">
    <source>
        <dbReference type="Proteomes" id="UP001431693"/>
    </source>
</evidence>
<dbReference type="Pfam" id="PF00155">
    <property type="entry name" value="Aminotran_1_2"/>
    <property type="match status" value="1"/>
</dbReference>
<reference evidence="7" key="1">
    <citation type="submission" date="2023-05" db="EMBL/GenBank/DDBJ databases">
        <title>[olsenella] sp. nov., isolated from a pig farm feces dump.</title>
        <authorList>
            <person name="Chang Y.-H."/>
        </authorList>
    </citation>
    <scope>NUCLEOTIDE SEQUENCE</scope>
    <source>
        <strain evidence="7">YH-ols2217</strain>
    </source>
</reference>
<protein>
    <recommendedName>
        <fullName evidence="2">cysteine-S-conjugate beta-lyase</fullName>
        <ecNumber evidence="2">4.4.1.13</ecNumber>
    </recommendedName>
</protein>
<feature type="domain" description="Aminotransferase class I/classII large" evidence="6">
    <location>
        <begin position="42"/>
        <end position="336"/>
    </location>
</feature>
<dbReference type="SUPFAM" id="SSF53383">
    <property type="entry name" value="PLP-dependent transferases"/>
    <property type="match status" value="1"/>
</dbReference>
<comment type="similarity">
    <text evidence="5">Belongs to the class-II pyridoxal-phosphate-dependent aminotransferase family. MalY/PatB cystathionine beta-lyase subfamily.</text>
</comment>
<dbReference type="EC" id="4.4.1.13" evidence="2"/>
<dbReference type="InterPro" id="IPR015422">
    <property type="entry name" value="PyrdxlP-dep_Trfase_small"/>
</dbReference>
<evidence type="ECO:0000256" key="4">
    <source>
        <dbReference type="ARBA" id="ARBA00023239"/>
    </source>
</evidence>
<dbReference type="InterPro" id="IPR004839">
    <property type="entry name" value="Aminotransferase_I/II_large"/>
</dbReference>
<dbReference type="InterPro" id="IPR051798">
    <property type="entry name" value="Class-II_PLP-Dep_Aminotrans"/>
</dbReference>
<evidence type="ECO:0000313" key="7">
    <source>
        <dbReference type="EMBL" id="MDJ1128951.1"/>
    </source>
</evidence>
<evidence type="ECO:0000259" key="6">
    <source>
        <dbReference type="Pfam" id="PF00155"/>
    </source>
</evidence>
<dbReference type="CDD" id="cd00609">
    <property type="entry name" value="AAT_like"/>
    <property type="match status" value="1"/>
</dbReference>
<dbReference type="RefSeq" id="WP_283712586.1">
    <property type="nucleotide sequence ID" value="NZ_JASJEW010000001.1"/>
</dbReference>
<evidence type="ECO:0000256" key="2">
    <source>
        <dbReference type="ARBA" id="ARBA00012224"/>
    </source>
</evidence>
<keyword evidence="4 7" id="KW-0456">Lyase</keyword>
<sequence>MTRYDFTTLRDRSTEGSAKWDLMKAARPDVPSGTVPFSIADMEFVTAPPIVDALANAAQNQNLGYACSTPPYRDAVVSWQERRHHWRPQPEWIVDSPGIVPALSFAVRAYTEPGDRVVIQSPVYPPFRAAIEDNGRIVADAPLILRPDGSYHMDFEALAAQLSRPDVGLMILCNPHNPVGRVWTRAELERLGELCAQNAVSLVSDEIHGDLAQPGHEHVPMATAMPKGHESDCLVCVAPSKTFNLAGLQCSSILIEDPERRAAFQRQLSLAGIHSLGCLAYVGAQAAYTQCEPWLDELIGVIGENYALVRAHVAKRWPEARLAPLEGTYIAWLDLRFTGATPAEIQGACEANALFFDFGPKFGPGGDGFVRWNLACPSWVIAEALPRLDSALESIVEHR</sequence>
<keyword evidence="8" id="KW-1185">Reference proteome</keyword>
<dbReference type="PANTHER" id="PTHR43525">
    <property type="entry name" value="PROTEIN MALY"/>
    <property type="match status" value="1"/>
</dbReference>
<organism evidence="7 8">
    <name type="scientific">Kribbibacterium absianum</name>
    <dbReference type="NCBI Taxonomy" id="3044210"/>
    <lineage>
        <taxon>Bacteria</taxon>
        <taxon>Bacillati</taxon>
        <taxon>Actinomycetota</taxon>
        <taxon>Coriobacteriia</taxon>
        <taxon>Coriobacteriales</taxon>
        <taxon>Kribbibacteriaceae</taxon>
        <taxon>Kribbibacterium</taxon>
    </lineage>
</organism>
<dbReference type="NCBIfam" id="TIGR04350">
    <property type="entry name" value="C_S_lyase_PatB"/>
    <property type="match status" value="1"/>
</dbReference>
<dbReference type="InterPro" id="IPR015424">
    <property type="entry name" value="PyrdxlP-dep_Trfase"/>
</dbReference>
<evidence type="ECO:0000256" key="5">
    <source>
        <dbReference type="ARBA" id="ARBA00037974"/>
    </source>
</evidence>
<dbReference type="EMBL" id="JASJEX010000001">
    <property type="protein sequence ID" value="MDJ1128951.1"/>
    <property type="molecule type" value="Genomic_DNA"/>
</dbReference>
<proteinExistence type="inferred from homology"/>